<dbReference type="InterPro" id="IPR011333">
    <property type="entry name" value="SKP1/BTB/POZ_sf"/>
</dbReference>
<sequence length="635" mass="72249">MDEKTEDSETMLTQLIISGILKGLKNQKDTCDLSDVLVVIENVEFRCHRVILAASSGFFRAAFTSGMKEDRERKVVLKGISHETFAEVMECVYTGKNVITDRNIYELWHAADMLEVLSLLEACEIFVKQKINVENCLAIYNHSKVLDSKELIPLSWSYIVKHFTFVRKCDELLMFTEEELEKLISSPDLKISSEDEVIETVLSWVAYKPTEINSGDFCHETPEPAVECKYIIQTESPDDDDTACRDNSTVHIDQEASRASEQNKDNEKYASNFSRLDHLSSLLSVVRVCLLSGKCLIEAMNTDIVRADARTHVILQKGLEYILQTDRLHDFCPPSAVHRTSSSLENVIIATRLYDDVDVLVCRRQSGQWCGLGRPVKGDYSSNSVTCFNQVVYLTGNIVQLYMYTPFLNSWLEIPKFKAVETPGYLLSIRKCLYSIFRQDGCYQIEMVNVVESFHVSSQSQWVKISTLPLDLASINYATVIDDKIIFFGTSTGELKIRVVVFDTVTLRYSTLNNIPPIASVAVCFRKENEAFMLEKDGALYRIRPCSTDPFIEIKYETRLWDFSRTVKGALVFNDELLLFGPSFSENDADKQWELSVPGVFRRIKNITCSEKLSCFMHVVIPKMYLTRAVSVISA</sequence>
<dbReference type="InterPro" id="IPR015915">
    <property type="entry name" value="Kelch-typ_b-propeller"/>
</dbReference>
<dbReference type="InterPro" id="IPR011705">
    <property type="entry name" value="BACK"/>
</dbReference>
<dbReference type="OrthoDB" id="6160460at2759"/>
<protein>
    <recommendedName>
        <fullName evidence="3">BTB domain-containing protein</fullName>
    </recommendedName>
</protein>
<evidence type="ECO:0000313" key="4">
    <source>
        <dbReference type="EMBL" id="CAG5134271.1"/>
    </source>
</evidence>
<evidence type="ECO:0000256" key="1">
    <source>
        <dbReference type="ARBA" id="ARBA00022441"/>
    </source>
</evidence>
<dbReference type="Gene3D" id="2.120.10.80">
    <property type="entry name" value="Kelch-type beta propeller"/>
    <property type="match status" value="1"/>
</dbReference>
<accession>A0A8S4A7J4</accession>
<keyword evidence="5" id="KW-1185">Reference proteome</keyword>
<evidence type="ECO:0000313" key="5">
    <source>
        <dbReference type="Proteomes" id="UP000678393"/>
    </source>
</evidence>
<dbReference type="SUPFAM" id="SSF54695">
    <property type="entry name" value="POZ domain"/>
    <property type="match status" value="1"/>
</dbReference>
<reference evidence="4" key="1">
    <citation type="submission" date="2021-04" db="EMBL/GenBank/DDBJ databases">
        <authorList>
            <consortium name="Molecular Ecology Group"/>
        </authorList>
    </citation>
    <scope>NUCLEOTIDE SEQUENCE</scope>
</reference>
<gene>
    <name evidence="4" type="ORF">CUNI_LOCUS19829</name>
</gene>
<feature type="domain" description="BTB" evidence="3">
    <location>
        <begin position="34"/>
        <end position="101"/>
    </location>
</feature>
<dbReference type="Gene3D" id="1.25.40.420">
    <property type="match status" value="1"/>
</dbReference>
<dbReference type="SMART" id="SM00225">
    <property type="entry name" value="BTB"/>
    <property type="match status" value="1"/>
</dbReference>
<dbReference type="SUPFAM" id="SSF117281">
    <property type="entry name" value="Kelch motif"/>
    <property type="match status" value="1"/>
</dbReference>
<evidence type="ECO:0000259" key="3">
    <source>
        <dbReference type="PROSITE" id="PS50097"/>
    </source>
</evidence>
<dbReference type="PROSITE" id="PS50097">
    <property type="entry name" value="BTB"/>
    <property type="match status" value="1"/>
</dbReference>
<dbReference type="CDD" id="cd18186">
    <property type="entry name" value="BTB_POZ_ZBTB_KLHL-like"/>
    <property type="match status" value="1"/>
</dbReference>
<dbReference type="Proteomes" id="UP000678393">
    <property type="component" value="Unassembled WGS sequence"/>
</dbReference>
<dbReference type="Pfam" id="PF07707">
    <property type="entry name" value="BACK"/>
    <property type="match status" value="1"/>
</dbReference>
<organism evidence="4 5">
    <name type="scientific">Candidula unifasciata</name>
    <dbReference type="NCBI Taxonomy" id="100452"/>
    <lineage>
        <taxon>Eukaryota</taxon>
        <taxon>Metazoa</taxon>
        <taxon>Spiralia</taxon>
        <taxon>Lophotrochozoa</taxon>
        <taxon>Mollusca</taxon>
        <taxon>Gastropoda</taxon>
        <taxon>Heterobranchia</taxon>
        <taxon>Euthyneura</taxon>
        <taxon>Panpulmonata</taxon>
        <taxon>Eupulmonata</taxon>
        <taxon>Stylommatophora</taxon>
        <taxon>Helicina</taxon>
        <taxon>Helicoidea</taxon>
        <taxon>Geomitridae</taxon>
        <taxon>Candidula</taxon>
    </lineage>
</organism>
<dbReference type="PANTHER" id="PTHR24412">
    <property type="entry name" value="KELCH PROTEIN"/>
    <property type="match status" value="1"/>
</dbReference>
<proteinExistence type="predicted"/>
<comment type="caution">
    <text evidence="4">The sequence shown here is derived from an EMBL/GenBank/DDBJ whole genome shotgun (WGS) entry which is preliminary data.</text>
</comment>
<dbReference type="PANTHER" id="PTHR24412:SF489">
    <property type="entry name" value="RING FINGER DOMAIN AND KELCH REPEAT-CONTAINING PROTEIN DDB_G0271372"/>
    <property type="match status" value="1"/>
</dbReference>
<evidence type="ECO:0000256" key="2">
    <source>
        <dbReference type="ARBA" id="ARBA00022737"/>
    </source>
</evidence>
<name>A0A8S4A7J4_9EUPU</name>
<dbReference type="InterPro" id="IPR000210">
    <property type="entry name" value="BTB/POZ_dom"/>
</dbReference>
<dbReference type="EMBL" id="CAJHNH020007001">
    <property type="protein sequence ID" value="CAG5134271.1"/>
    <property type="molecule type" value="Genomic_DNA"/>
</dbReference>
<dbReference type="Pfam" id="PF00651">
    <property type="entry name" value="BTB"/>
    <property type="match status" value="1"/>
</dbReference>
<keyword evidence="1" id="KW-0880">Kelch repeat</keyword>
<dbReference type="Gene3D" id="3.30.710.10">
    <property type="entry name" value="Potassium Channel Kv1.1, Chain A"/>
    <property type="match status" value="1"/>
</dbReference>
<dbReference type="SMART" id="SM00875">
    <property type="entry name" value="BACK"/>
    <property type="match status" value="1"/>
</dbReference>
<dbReference type="AlphaFoldDB" id="A0A8S4A7J4"/>
<keyword evidence="2" id="KW-0677">Repeat</keyword>